<evidence type="ECO:0000256" key="12">
    <source>
        <dbReference type="PIRSR" id="PIRSR006431-1"/>
    </source>
</evidence>
<evidence type="ECO:0000256" key="1">
    <source>
        <dbReference type="ARBA" id="ARBA00001585"/>
    </source>
</evidence>
<dbReference type="RefSeq" id="WP_091716936.1">
    <property type="nucleotide sequence ID" value="NZ_FNHS01000008.1"/>
</dbReference>
<keyword evidence="6 11" id="KW-0031">Aminopeptidase</keyword>
<dbReference type="InterPro" id="IPR029058">
    <property type="entry name" value="AB_hydrolase_fold"/>
</dbReference>
<feature type="active site" description="Proton donor" evidence="12">
    <location>
        <position position="300"/>
    </location>
</feature>
<dbReference type="Gene3D" id="3.40.50.1820">
    <property type="entry name" value="alpha/beta hydrolase"/>
    <property type="match status" value="1"/>
</dbReference>
<reference evidence="16" key="1">
    <citation type="submission" date="2016-10" db="EMBL/GenBank/DDBJ databases">
        <authorList>
            <person name="Varghese N."/>
            <person name="Submissions S."/>
        </authorList>
    </citation>
    <scope>NUCLEOTIDE SEQUENCE [LARGE SCALE GENOMIC DNA]</scope>
    <source>
        <strain evidence="16">BL47</strain>
    </source>
</reference>
<dbReference type="NCBIfam" id="TIGR01249">
    <property type="entry name" value="pro_imino_pep_1"/>
    <property type="match status" value="1"/>
</dbReference>
<evidence type="ECO:0000256" key="11">
    <source>
        <dbReference type="PIRNR" id="PIRNR006431"/>
    </source>
</evidence>
<dbReference type="Pfam" id="PF00561">
    <property type="entry name" value="Abhydrolase_1"/>
    <property type="match status" value="1"/>
</dbReference>
<comment type="subcellular location">
    <subcellularLocation>
        <location evidence="2 11">Cytoplasm</location>
    </subcellularLocation>
</comment>
<evidence type="ECO:0000256" key="6">
    <source>
        <dbReference type="ARBA" id="ARBA00022438"/>
    </source>
</evidence>
<organism evidence="15 16">
    <name type="scientific">Methylobacterium phyllostachyos</name>
    <dbReference type="NCBI Taxonomy" id="582672"/>
    <lineage>
        <taxon>Bacteria</taxon>
        <taxon>Pseudomonadati</taxon>
        <taxon>Pseudomonadota</taxon>
        <taxon>Alphaproteobacteria</taxon>
        <taxon>Hyphomicrobiales</taxon>
        <taxon>Methylobacteriaceae</taxon>
        <taxon>Methylobacterium</taxon>
    </lineage>
</organism>
<evidence type="ECO:0000313" key="16">
    <source>
        <dbReference type="Proteomes" id="UP000198704"/>
    </source>
</evidence>
<dbReference type="PRINTS" id="PR00793">
    <property type="entry name" value="PROAMNOPTASE"/>
</dbReference>
<dbReference type="EMBL" id="FNHS01000008">
    <property type="protein sequence ID" value="SDN47497.1"/>
    <property type="molecule type" value="Genomic_DNA"/>
</dbReference>
<dbReference type="SUPFAM" id="SSF53474">
    <property type="entry name" value="alpha/beta-Hydrolases"/>
    <property type="match status" value="1"/>
</dbReference>
<keyword evidence="9 11" id="KW-0378">Hydrolase</keyword>
<keyword evidence="7 11" id="KW-0963">Cytoplasm</keyword>
<feature type="domain" description="AB hydrolase-1" evidence="14">
    <location>
        <begin position="40"/>
        <end position="300"/>
    </location>
</feature>
<dbReference type="PANTHER" id="PTHR43722:SF1">
    <property type="entry name" value="PROLINE IMINOPEPTIDASE"/>
    <property type="match status" value="1"/>
</dbReference>
<dbReference type="PANTHER" id="PTHR43722">
    <property type="entry name" value="PROLINE IMINOPEPTIDASE"/>
    <property type="match status" value="1"/>
</dbReference>
<evidence type="ECO:0000256" key="9">
    <source>
        <dbReference type="ARBA" id="ARBA00022801"/>
    </source>
</evidence>
<dbReference type="InterPro" id="IPR002410">
    <property type="entry name" value="Peptidase_S33"/>
</dbReference>
<evidence type="ECO:0000259" key="14">
    <source>
        <dbReference type="Pfam" id="PF00561"/>
    </source>
</evidence>
<dbReference type="GO" id="GO:0005737">
    <property type="term" value="C:cytoplasm"/>
    <property type="evidence" value="ECO:0007669"/>
    <property type="project" value="UniProtKB-SubCell"/>
</dbReference>
<proteinExistence type="inferred from homology"/>
<evidence type="ECO:0000256" key="13">
    <source>
        <dbReference type="RuleBase" id="RU003421"/>
    </source>
</evidence>
<dbReference type="AlphaFoldDB" id="A0A1H0BPB8"/>
<dbReference type="Proteomes" id="UP000198704">
    <property type="component" value="Unassembled WGS sequence"/>
</dbReference>
<dbReference type="STRING" id="582672.SAMN05216360_108248"/>
<dbReference type="InterPro" id="IPR005944">
    <property type="entry name" value="Pro_iminopeptidase"/>
</dbReference>
<gene>
    <name evidence="15" type="ORF">SAMN05216360_108248</name>
</gene>
<keyword evidence="16" id="KW-1185">Reference proteome</keyword>
<evidence type="ECO:0000256" key="5">
    <source>
        <dbReference type="ARBA" id="ARBA00021843"/>
    </source>
</evidence>
<feature type="active site" description="Nucleophile" evidence="12">
    <location>
        <position position="118"/>
    </location>
</feature>
<dbReference type="GO" id="GO:0006508">
    <property type="term" value="P:proteolysis"/>
    <property type="evidence" value="ECO:0007669"/>
    <property type="project" value="UniProtKB-KW"/>
</dbReference>
<evidence type="ECO:0000256" key="4">
    <source>
        <dbReference type="ARBA" id="ARBA00012568"/>
    </source>
</evidence>
<feature type="active site" evidence="12">
    <location>
        <position position="272"/>
    </location>
</feature>
<dbReference type="InterPro" id="IPR000073">
    <property type="entry name" value="AB_hydrolase_1"/>
</dbReference>
<evidence type="ECO:0000256" key="2">
    <source>
        <dbReference type="ARBA" id="ARBA00004496"/>
    </source>
</evidence>
<evidence type="ECO:0000256" key="3">
    <source>
        <dbReference type="ARBA" id="ARBA00010088"/>
    </source>
</evidence>
<evidence type="ECO:0000256" key="7">
    <source>
        <dbReference type="ARBA" id="ARBA00022490"/>
    </source>
</evidence>
<evidence type="ECO:0000256" key="8">
    <source>
        <dbReference type="ARBA" id="ARBA00022670"/>
    </source>
</evidence>
<accession>A0A1H0BPB8</accession>
<comment type="similarity">
    <text evidence="3 11 13">Belongs to the peptidase S33 family.</text>
</comment>
<dbReference type="OrthoDB" id="9796770at2"/>
<protein>
    <recommendedName>
        <fullName evidence="5 11">Proline iminopeptidase</fullName>
        <shortName evidence="11">PIP</shortName>
        <ecNumber evidence="4 11">3.4.11.5</ecNumber>
    </recommendedName>
    <alternativeName>
        <fullName evidence="10 11">Prolyl aminopeptidase</fullName>
    </alternativeName>
</protein>
<dbReference type="GO" id="GO:0004177">
    <property type="term" value="F:aminopeptidase activity"/>
    <property type="evidence" value="ECO:0007669"/>
    <property type="project" value="UniProtKB-UniRule"/>
</dbReference>
<comment type="catalytic activity">
    <reaction evidence="1 11 13">
        <text>Release of N-terminal proline from a peptide.</text>
        <dbReference type="EC" id="3.4.11.5"/>
    </reaction>
</comment>
<name>A0A1H0BPB8_9HYPH</name>
<keyword evidence="8 11" id="KW-0645">Protease</keyword>
<dbReference type="EC" id="3.4.11.5" evidence="4 11"/>
<dbReference type="PIRSF" id="PIRSF006431">
    <property type="entry name" value="Pept_S33"/>
    <property type="match status" value="1"/>
</dbReference>
<evidence type="ECO:0000256" key="10">
    <source>
        <dbReference type="ARBA" id="ARBA00029605"/>
    </source>
</evidence>
<sequence>MTLASDEPRIAGFEAGHLSVAGGHLIYWEVSGHPDGKPALFLHGGPGSPARSGGYRRLFDPARYRLVSIDQRGCGRSSPLVVEALERLHENTTPALIGDLEAVREHLGISRWLVAGTSWGTTLALAYAQAHPEIVTALVLGAVTTTSRAEVDWITEEIGRVFPDAWHRFAAASGRREGERIVEAYARRLAGDDPEDRAQATAAWCAWENIHVSLSPGFKPLDFPDPVSAAVFATLVTHYWVNDAFLSGEARILDRMDRIQDIPGVLIHGRRDISSPSMTPWRLHRLWPASWLHIVETEGHGGPEMSAEMRRALDAFASGR</sequence>
<evidence type="ECO:0000313" key="15">
    <source>
        <dbReference type="EMBL" id="SDN47497.1"/>
    </source>
</evidence>